<protein>
    <submittedName>
        <fullName evidence="1">Uncharacterized protein</fullName>
    </submittedName>
</protein>
<organism evidence="1 2">
    <name type="scientific">Microthyrium microscopicum</name>
    <dbReference type="NCBI Taxonomy" id="703497"/>
    <lineage>
        <taxon>Eukaryota</taxon>
        <taxon>Fungi</taxon>
        <taxon>Dikarya</taxon>
        <taxon>Ascomycota</taxon>
        <taxon>Pezizomycotina</taxon>
        <taxon>Dothideomycetes</taxon>
        <taxon>Dothideomycetes incertae sedis</taxon>
        <taxon>Microthyriales</taxon>
        <taxon>Microthyriaceae</taxon>
        <taxon>Microthyrium</taxon>
    </lineage>
</organism>
<gene>
    <name evidence="1" type="ORF">BT63DRAFT_423960</name>
</gene>
<proteinExistence type="predicted"/>
<reference evidence="1" key="1">
    <citation type="journal article" date="2020" name="Stud. Mycol.">
        <title>101 Dothideomycetes genomes: a test case for predicting lifestyles and emergence of pathogens.</title>
        <authorList>
            <person name="Haridas S."/>
            <person name="Albert R."/>
            <person name="Binder M."/>
            <person name="Bloem J."/>
            <person name="Labutti K."/>
            <person name="Salamov A."/>
            <person name="Andreopoulos B."/>
            <person name="Baker S."/>
            <person name="Barry K."/>
            <person name="Bills G."/>
            <person name="Bluhm B."/>
            <person name="Cannon C."/>
            <person name="Castanera R."/>
            <person name="Culley D."/>
            <person name="Daum C."/>
            <person name="Ezra D."/>
            <person name="Gonzalez J."/>
            <person name="Henrissat B."/>
            <person name="Kuo A."/>
            <person name="Liang C."/>
            <person name="Lipzen A."/>
            <person name="Lutzoni F."/>
            <person name="Magnuson J."/>
            <person name="Mondo S."/>
            <person name="Nolan M."/>
            <person name="Ohm R."/>
            <person name="Pangilinan J."/>
            <person name="Park H.-J."/>
            <person name="Ramirez L."/>
            <person name="Alfaro M."/>
            <person name="Sun H."/>
            <person name="Tritt A."/>
            <person name="Yoshinaga Y."/>
            <person name="Zwiers L.-H."/>
            <person name="Turgeon B."/>
            <person name="Goodwin S."/>
            <person name="Spatafora J."/>
            <person name="Crous P."/>
            <person name="Grigoriev I."/>
        </authorList>
    </citation>
    <scope>NUCLEOTIDE SEQUENCE</scope>
    <source>
        <strain evidence="1">CBS 115976</strain>
    </source>
</reference>
<sequence length="569" mass="64575">MDIKKVYTDAIEFNALRTQAHLTLLRFFCAILDACDAGPAGTLINILNAAEDRYVLYLELLLAHNNTKQESLPLPPWDVALILHAHLLSPFHYKGDLDKPQYAPLAGRLDISLFRYAARLQHLQFGDEHSFRAWSAMYPSEPFQIFEVAQDIYRGNNPFFARLIQAPAQTSPTATRTSRFGLNLAEAVIRQWHFSKKITAMYPQDPVPRPMLDHMRLRYVKFMNLIRLQGQMIVPTLDIDLVWHTHQLSSNKYEEWCIMNVGRAINHDDTIDTPNLSSGLEHTKQLWTQIYREDYLAPGTDAAGLAPQKDPRLTRPPPGMTPAQQELWTFDLGRQQQLDKMQYELVQTREMQDLLLLEPERDIAIARAELRAVQNAFERAYKADTDARAAAMGRPGIHPDLPRGWERKGTLSRLMASPKHLAPIMADKERRKTQATEQQTRVVNQLQRQIDGIKEPHSNILRSLDYYRTEWRKQRWPILSRTGGVGIPSRKEEVIFGFHKTIPAVHPVSFPLYAANWYSSGSLGPYEYASSVFGNQSVGESAGGLRCGAHMMCGKAPVSNYTSSCGSGG</sequence>
<accession>A0A6A6UEC7</accession>
<dbReference type="PANTHER" id="PTHR34365:SF7">
    <property type="entry name" value="GLYCINE-RICH DOMAIN-CONTAINING PROTEIN 1"/>
    <property type="match status" value="1"/>
</dbReference>
<keyword evidence="2" id="KW-1185">Reference proteome</keyword>
<name>A0A6A6UEC7_9PEZI</name>
<evidence type="ECO:0000313" key="1">
    <source>
        <dbReference type="EMBL" id="KAF2669986.1"/>
    </source>
</evidence>
<dbReference type="PANTHER" id="PTHR34365">
    <property type="entry name" value="ENOLASE (DUF1399)"/>
    <property type="match status" value="1"/>
</dbReference>
<dbReference type="EMBL" id="MU004234">
    <property type="protein sequence ID" value="KAF2669986.1"/>
    <property type="molecule type" value="Genomic_DNA"/>
</dbReference>
<dbReference type="Pfam" id="PF07173">
    <property type="entry name" value="GRDP-like"/>
    <property type="match status" value="2"/>
</dbReference>
<dbReference type="Proteomes" id="UP000799302">
    <property type="component" value="Unassembled WGS sequence"/>
</dbReference>
<dbReference type="InterPro" id="IPR009836">
    <property type="entry name" value="GRDP-like"/>
</dbReference>
<evidence type="ECO:0000313" key="2">
    <source>
        <dbReference type="Proteomes" id="UP000799302"/>
    </source>
</evidence>
<dbReference type="OrthoDB" id="3556167at2759"/>
<dbReference type="AlphaFoldDB" id="A0A6A6UEC7"/>